<evidence type="ECO:0000256" key="8">
    <source>
        <dbReference type="ARBA" id="ARBA00023002"/>
    </source>
</evidence>
<gene>
    <name evidence="14" type="ORF">CTDIVETGP_1707</name>
</gene>
<dbReference type="SFLD" id="SFLDF00299">
    <property type="entry name" value="anaerobic_ribonucleoside-triph"/>
    <property type="match status" value="1"/>
</dbReference>
<evidence type="ECO:0000256" key="2">
    <source>
        <dbReference type="ARBA" id="ARBA00003852"/>
    </source>
</evidence>
<dbReference type="PANTHER" id="PTHR30352">
    <property type="entry name" value="PYRUVATE FORMATE-LYASE-ACTIVATING ENZYME"/>
    <property type="match status" value="1"/>
</dbReference>
<dbReference type="SFLD" id="SFLDS00029">
    <property type="entry name" value="Radical_SAM"/>
    <property type="match status" value="1"/>
</dbReference>
<dbReference type="GO" id="GO:0043365">
    <property type="term" value="F:[formate-C-acetyltransferase]-activating enzyme activity"/>
    <property type="evidence" value="ECO:0007669"/>
    <property type="project" value="InterPro"/>
</dbReference>
<dbReference type="AlphaFoldDB" id="W6NHU6"/>
<keyword evidence="7" id="KW-0479">Metal-binding</keyword>
<proteinExistence type="inferred from homology"/>
<keyword evidence="5" id="KW-0004">4Fe-4S</keyword>
<comment type="catalytic activity">
    <reaction evidence="11">
        <text>glycyl-[protein] + reduced [flavodoxin] + S-adenosyl-L-methionine = glycin-2-yl radical-[protein] + semiquinone [flavodoxin] + 5'-deoxyadenosine + L-methionine + H(+)</text>
        <dbReference type="Rhea" id="RHEA:61976"/>
        <dbReference type="Rhea" id="RHEA-COMP:10622"/>
        <dbReference type="Rhea" id="RHEA-COMP:14480"/>
        <dbReference type="Rhea" id="RHEA-COMP:15993"/>
        <dbReference type="Rhea" id="RHEA-COMP:15994"/>
        <dbReference type="ChEBI" id="CHEBI:15378"/>
        <dbReference type="ChEBI" id="CHEBI:17319"/>
        <dbReference type="ChEBI" id="CHEBI:29947"/>
        <dbReference type="ChEBI" id="CHEBI:32722"/>
        <dbReference type="ChEBI" id="CHEBI:57618"/>
        <dbReference type="ChEBI" id="CHEBI:57844"/>
        <dbReference type="ChEBI" id="CHEBI:59789"/>
        <dbReference type="ChEBI" id="CHEBI:140311"/>
    </reaction>
</comment>
<accession>W6NHU6</accession>
<evidence type="ECO:0000259" key="13">
    <source>
        <dbReference type="PROSITE" id="PS51918"/>
    </source>
</evidence>
<dbReference type="GO" id="GO:0004748">
    <property type="term" value="F:ribonucleoside-diphosphate reductase activity, thioredoxin disulfide as acceptor"/>
    <property type="evidence" value="ECO:0007669"/>
    <property type="project" value="TreeGrafter"/>
</dbReference>
<dbReference type="EMBL" id="CBXI010000031">
    <property type="protein sequence ID" value="CDL91637.1"/>
    <property type="molecule type" value="Genomic_DNA"/>
</dbReference>
<dbReference type="RefSeq" id="WP_017895188.1">
    <property type="nucleotide sequence ID" value="NZ_CBXI010000031.1"/>
</dbReference>
<evidence type="ECO:0000256" key="6">
    <source>
        <dbReference type="ARBA" id="ARBA00022691"/>
    </source>
</evidence>
<dbReference type="SFLD" id="SFLDG01063">
    <property type="entry name" value="activating_enzymes__group_1"/>
    <property type="match status" value="1"/>
</dbReference>
<name>W6NHU6_CLOTY</name>
<evidence type="ECO:0000256" key="4">
    <source>
        <dbReference type="ARBA" id="ARBA00014281"/>
    </source>
</evidence>
<comment type="cofactor">
    <cofactor evidence="1">
        <name>[4Fe-4S] cluster</name>
        <dbReference type="ChEBI" id="CHEBI:49883"/>
    </cofactor>
</comment>
<keyword evidence="14" id="KW-0456">Lyase</keyword>
<comment type="caution">
    <text evidence="14">The sequence shown here is derived from an EMBL/GenBank/DDBJ whole genome shotgun (WGS) entry which is preliminary data.</text>
</comment>
<dbReference type="SFLD" id="SFLDG01066">
    <property type="entry name" value="organic_radical-activating_enz"/>
    <property type="match status" value="1"/>
</dbReference>
<protein>
    <recommendedName>
        <fullName evidence="4 12">Anaerobic ribonucleoside-triphosphate reductase-activating protein</fullName>
        <ecNumber evidence="12">1.97.1.-</ecNumber>
    </recommendedName>
</protein>
<dbReference type="PIRSF" id="PIRSF000368">
    <property type="entry name" value="NrdG"/>
    <property type="match status" value="1"/>
</dbReference>
<keyword evidence="6" id="KW-0949">S-adenosyl-L-methionine</keyword>
<evidence type="ECO:0000256" key="10">
    <source>
        <dbReference type="ARBA" id="ARBA00023014"/>
    </source>
</evidence>
<dbReference type="PANTHER" id="PTHR30352:SF2">
    <property type="entry name" value="ANAEROBIC RIBONUCLEOSIDE-TRIPHOSPHATE REDUCTASE-ACTIVATING PROTEIN"/>
    <property type="match status" value="1"/>
</dbReference>
<evidence type="ECO:0000313" key="14">
    <source>
        <dbReference type="EMBL" id="CDL91637.1"/>
    </source>
</evidence>
<dbReference type="InterPro" id="IPR007197">
    <property type="entry name" value="rSAM"/>
</dbReference>
<keyword evidence="8 12" id="KW-0560">Oxidoreductase</keyword>
<sequence>MNNNLLKVAGIIETSVNDGPGIRTVLFFQGCSINCKYCHNESIWNTEQSKNYTIKNLFLFINKKCINKKLTLSGGEPLDQYSNLIEFIKLIYKHNYDICLYTGYELDKVPQDILKYLTYLKTGPFIEKLKDSTLPFIGSKNQNFYKVIKGGGKICMREI</sequence>
<dbReference type="Proteomes" id="UP000019482">
    <property type="component" value="Unassembled WGS sequence"/>
</dbReference>
<keyword evidence="15" id="KW-1185">Reference proteome</keyword>
<dbReference type="PROSITE" id="PS51918">
    <property type="entry name" value="RADICAL_SAM"/>
    <property type="match status" value="1"/>
</dbReference>
<dbReference type="Gene3D" id="3.20.20.70">
    <property type="entry name" value="Aldolase class I"/>
    <property type="match status" value="1"/>
</dbReference>
<feature type="domain" description="Radical SAM core" evidence="13">
    <location>
        <begin position="17"/>
        <end position="159"/>
    </location>
</feature>
<dbReference type="InterPro" id="IPR058240">
    <property type="entry name" value="rSAM_sf"/>
</dbReference>
<comment type="function">
    <text evidence="2 12">Activation of anaerobic ribonucleoside-triphosphate reductase under anaerobic conditions by generation of an organic free radical, using S-adenosylmethionine and reduced flavodoxin as cosubstrates to produce 5'-deoxy-adenosine.</text>
</comment>
<dbReference type="InterPro" id="IPR034457">
    <property type="entry name" value="Organic_radical-activating"/>
</dbReference>
<dbReference type="GO" id="GO:0051539">
    <property type="term" value="F:4 iron, 4 sulfur cluster binding"/>
    <property type="evidence" value="ECO:0007669"/>
    <property type="project" value="UniProtKB-KW"/>
</dbReference>
<evidence type="ECO:0000313" key="15">
    <source>
        <dbReference type="Proteomes" id="UP000019482"/>
    </source>
</evidence>
<dbReference type="EC" id="1.97.1.-" evidence="12"/>
<evidence type="ECO:0000256" key="11">
    <source>
        <dbReference type="ARBA" id="ARBA00047365"/>
    </source>
</evidence>
<dbReference type="CDD" id="cd01335">
    <property type="entry name" value="Radical_SAM"/>
    <property type="match status" value="1"/>
</dbReference>
<dbReference type="GO" id="GO:0016829">
    <property type="term" value="F:lyase activity"/>
    <property type="evidence" value="ECO:0007669"/>
    <property type="project" value="UniProtKB-KW"/>
</dbReference>
<organism evidence="14 15">
    <name type="scientific">Clostridium tyrobutyricum DIVETGP</name>
    <dbReference type="NCBI Taxonomy" id="1408889"/>
    <lineage>
        <taxon>Bacteria</taxon>
        <taxon>Bacillati</taxon>
        <taxon>Bacillota</taxon>
        <taxon>Clostridia</taxon>
        <taxon>Eubacteriales</taxon>
        <taxon>Clostridiaceae</taxon>
        <taxon>Clostridium</taxon>
    </lineage>
</organism>
<comment type="similarity">
    <text evidence="3 12">Belongs to the organic radical-activating enzymes family.</text>
</comment>
<reference evidence="14 15" key="1">
    <citation type="journal article" date="2015" name="Genome Announc.">
        <title>Draft Genome Sequence of Clostridium tyrobutyricum Strain DIVETGP, Isolated from Cow's Milk for Grana Padano Production.</title>
        <authorList>
            <person name="Soggiu A."/>
            <person name="Piras C."/>
            <person name="Gaiarsa S."/>
            <person name="Sassera D."/>
            <person name="Roncada P."/>
            <person name="Bendixen E."/>
            <person name="Brasca M."/>
            <person name="Bonizzi L."/>
        </authorList>
    </citation>
    <scope>NUCLEOTIDE SEQUENCE [LARGE SCALE GENOMIC DNA]</scope>
    <source>
        <strain evidence="14 15">DIVETGP</strain>
    </source>
</reference>
<dbReference type="GeneID" id="29418094"/>
<dbReference type="InterPro" id="IPR012837">
    <property type="entry name" value="NrdG"/>
</dbReference>
<evidence type="ECO:0000256" key="3">
    <source>
        <dbReference type="ARBA" id="ARBA00009777"/>
    </source>
</evidence>
<dbReference type="SUPFAM" id="SSF102114">
    <property type="entry name" value="Radical SAM enzymes"/>
    <property type="match status" value="1"/>
</dbReference>
<keyword evidence="14" id="KW-0670">Pyruvate</keyword>
<evidence type="ECO:0000256" key="9">
    <source>
        <dbReference type="ARBA" id="ARBA00023004"/>
    </source>
</evidence>
<dbReference type="InterPro" id="IPR013785">
    <property type="entry name" value="Aldolase_TIM"/>
</dbReference>
<evidence type="ECO:0000256" key="12">
    <source>
        <dbReference type="PIRNR" id="PIRNR000368"/>
    </source>
</evidence>
<evidence type="ECO:0000256" key="7">
    <source>
        <dbReference type="ARBA" id="ARBA00022723"/>
    </source>
</evidence>
<dbReference type="InterPro" id="IPR001989">
    <property type="entry name" value="Radical_activat_CS"/>
</dbReference>
<evidence type="ECO:0000256" key="5">
    <source>
        <dbReference type="ARBA" id="ARBA00022485"/>
    </source>
</evidence>
<keyword evidence="9" id="KW-0408">Iron</keyword>
<evidence type="ECO:0000256" key="1">
    <source>
        <dbReference type="ARBA" id="ARBA00001966"/>
    </source>
</evidence>
<dbReference type="Pfam" id="PF13353">
    <property type="entry name" value="Fer4_12"/>
    <property type="match status" value="1"/>
</dbReference>
<dbReference type="OrthoDB" id="9782387at2"/>
<keyword evidence="10" id="KW-0411">Iron-sulfur</keyword>
<dbReference type="PROSITE" id="PS01087">
    <property type="entry name" value="RADICAL_ACTIVATING"/>
    <property type="match status" value="1"/>
</dbReference>
<dbReference type="GO" id="GO:0046872">
    <property type="term" value="F:metal ion binding"/>
    <property type="evidence" value="ECO:0007669"/>
    <property type="project" value="UniProtKB-KW"/>
</dbReference>